<feature type="region of interest" description="Disordered" evidence="5">
    <location>
        <begin position="1"/>
        <end position="20"/>
    </location>
</feature>
<feature type="region of interest" description="Disordered" evidence="5">
    <location>
        <begin position="305"/>
        <end position="360"/>
    </location>
</feature>
<organism evidence="7 8">
    <name type="scientific">Aspergillus viridinutans</name>
    <dbReference type="NCBI Taxonomy" id="75553"/>
    <lineage>
        <taxon>Eukaryota</taxon>
        <taxon>Fungi</taxon>
        <taxon>Dikarya</taxon>
        <taxon>Ascomycota</taxon>
        <taxon>Pezizomycotina</taxon>
        <taxon>Eurotiomycetes</taxon>
        <taxon>Eurotiomycetidae</taxon>
        <taxon>Eurotiales</taxon>
        <taxon>Aspergillaceae</taxon>
        <taxon>Aspergillus</taxon>
        <taxon>Aspergillus subgen. Fumigati</taxon>
    </lineage>
</organism>
<evidence type="ECO:0000256" key="5">
    <source>
        <dbReference type="SAM" id="MobiDB-lite"/>
    </source>
</evidence>
<dbReference type="OrthoDB" id="5384040at2759"/>
<evidence type="ECO:0000256" key="6">
    <source>
        <dbReference type="SAM" id="Phobius"/>
    </source>
</evidence>
<dbReference type="AlphaFoldDB" id="A0A9P3BQU0"/>
<dbReference type="GO" id="GO:0016020">
    <property type="term" value="C:membrane"/>
    <property type="evidence" value="ECO:0007669"/>
    <property type="project" value="UniProtKB-SubCell"/>
</dbReference>
<dbReference type="Proteomes" id="UP000710440">
    <property type="component" value="Unassembled WGS sequence"/>
</dbReference>
<feature type="transmembrane region" description="Helical" evidence="6">
    <location>
        <begin position="237"/>
        <end position="255"/>
    </location>
</feature>
<reference evidence="7 8" key="1">
    <citation type="submission" date="2021-02" db="EMBL/GenBank/DDBJ databases">
        <title>Pan-genome distribution and transcriptional activeness of fungal secondary metabolism genes in Aspergillus section Fumigati.</title>
        <authorList>
            <person name="Takahashi H."/>
            <person name="Umemura M."/>
            <person name="Ninomiya A."/>
            <person name="Kusuya Y."/>
            <person name="Urayama S."/>
            <person name="Shimizu M."/>
            <person name="Watanabe A."/>
            <person name="Kamei K."/>
            <person name="Yaguchi T."/>
            <person name="Hagiwara D."/>
        </authorList>
    </citation>
    <scope>NUCLEOTIDE SEQUENCE [LARGE SCALE GENOMIC DNA]</scope>
    <source>
        <strain evidence="7 8">IFM 47045</strain>
    </source>
</reference>
<keyword evidence="8" id="KW-1185">Reference proteome</keyword>
<keyword evidence="3 6" id="KW-1133">Transmembrane helix</keyword>
<keyword evidence="2 6" id="KW-0812">Transmembrane</keyword>
<evidence type="ECO:0000256" key="4">
    <source>
        <dbReference type="ARBA" id="ARBA00023136"/>
    </source>
</evidence>
<dbReference type="GeneID" id="66928023"/>
<dbReference type="EMBL" id="BOPL01000001">
    <property type="protein sequence ID" value="GIJ97935.1"/>
    <property type="molecule type" value="Genomic_DNA"/>
</dbReference>
<comment type="caution">
    <text evidence="7">The sequence shown here is derived from an EMBL/GenBank/DDBJ whole genome shotgun (WGS) entry which is preliminary data.</text>
</comment>
<name>A0A9P3BQU0_ASPVI</name>
<protein>
    <recommendedName>
        <fullName evidence="9">RTA1 domain protein</fullName>
    </recommendedName>
</protein>
<feature type="transmembrane region" description="Helical" evidence="6">
    <location>
        <begin position="41"/>
        <end position="64"/>
    </location>
</feature>
<dbReference type="RefSeq" id="XP_043121122.1">
    <property type="nucleotide sequence ID" value="XM_043265187.1"/>
</dbReference>
<evidence type="ECO:0000313" key="8">
    <source>
        <dbReference type="Proteomes" id="UP000710440"/>
    </source>
</evidence>
<dbReference type="Pfam" id="PF04479">
    <property type="entry name" value="RTA1"/>
    <property type="match status" value="1"/>
</dbReference>
<evidence type="ECO:0000256" key="1">
    <source>
        <dbReference type="ARBA" id="ARBA00004141"/>
    </source>
</evidence>
<feature type="transmembrane region" description="Helical" evidence="6">
    <location>
        <begin position="108"/>
        <end position="129"/>
    </location>
</feature>
<feature type="compositionally biased region" description="Basic and acidic residues" evidence="5">
    <location>
        <begin position="322"/>
        <end position="343"/>
    </location>
</feature>
<feature type="transmembrane region" description="Helical" evidence="6">
    <location>
        <begin position="76"/>
        <end position="96"/>
    </location>
</feature>
<dbReference type="InterPro" id="IPR007568">
    <property type="entry name" value="RTA1"/>
</dbReference>
<keyword evidence="4 6" id="KW-0472">Membrane</keyword>
<accession>A0A9P3BQU0</accession>
<evidence type="ECO:0000256" key="3">
    <source>
        <dbReference type="ARBA" id="ARBA00022989"/>
    </source>
</evidence>
<evidence type="ECO:0000256" key="2">
    <source>
        <dbReference type="ARBA" id="ARBA00022692"/>
    </source>
</evidence>
<evidence type="ECO:0008006" key="9">
    <source>
        <dbReference type="Google" id="ProtNLM"/>
    </source>
</evidence>
<feature type="transmembrane region" description="Helical" evidence="6">
    <location>
        <begin position="150"/>
        <end position="168"/>
    </location>
</feature>
<dbReference type="PANTHER" id="PTHR31465:SF15">
    <property type="entry name" value="LIPID TRANSPORTER ATNI-RELATED"/>
    <property type="match status" value="1"/>
</dbReference>
<dbReference type="PANTHER" id="PTHR31465">
    <property type="entry name" value="PROTEIN RTA1-RELATED"/>
    <property type="match status" value="1"/>
</dbReference>
<feature type="compositionally biased region" description="Low complexity" evidence="5">
    <location>
        <begin position="1"/>
        <end position="19"/>
    </location>
</feature>
<evidence type="ECO:0000313" key="7">
    <source>
        <dbReference type="EMBL" id="GIJ97935.1"/>
    </source>
</evidence>
<feature type="transmembrane region" description="Helical" evidence="6">
    <location>
        <begin position="188"/>
        <end position="210"/>
    </location>
</feature>
<proteinExistence type="predicted"/>
<gene>
    <name evidence="7" type="ORF">Aspvir_000041</name>
</gene>
<sequence>MNATATISPTATASAISPTETCTHPKPGKNGYLPPEACDAILLYVPSFGAAIFFTILFGLTTLCHVIQAFIYKKKYAWVVIMGASWELLAFVFRTLQTRHQDSEPFATAHTLLYLLAPLWINAFIYMTLGRLIHFFIPDQRLGGISAKRYGLIFVWLDILAFIVQLAGASITTQNDVPANTTMLGIHVYMGGIGLQELFVLIFGVLAIHLHRRMVRMENYRELDQEKTTRGSTSWRWLFGALYASLTLITIRIIFRLCQYARGTDPTNPILTHEAYEYVLDATPMFLALLILNVIHPGRVLQGPDSEFPKVNRQEKKRIRQEKKEAKRAEKERKKGGKNKEGPFESLSIQEEGNFYDSRV</sequence>
<comment type="subcellular location">
    <subcellularLocation>
        <location evidence="1">Membrane</location>
        <topology evidence="1">Multi-pass membrane protein</topology>
    </subcellularLocation>
</comment>